<accession>A0A921L8L0</accession>
<dbReference type="GO" id="GO:0030001">
    <property type="term" value="P:metal ion transport"/>
    <property type="evidence" value="ECO:0007669"/>
    <property type="project" value="InterPro"/>
</dbReference>
<dbReference type="GO" id="GO:0046872">
    <property type="term" value="F:metal ion binding"/>
    <property type="evidence" value="ECO:0007669"/>
    <property type="project" value="InterPro"/>
</dbReference>
<evidence type="ECO:0000313" key="6">
    <source>
        <dbReference type="Proteomes" id="UP000780768"/>
    </source>
</evidence>
<evidence type="ECO:0000256" key="1">
    <source>
        <dbReference type="ARBA" id="ARBA00011028"/>
    </source>
</evidence>
<evidence type="ECO:0000256" key="2">
    <source>
        <dbReference type="ARBA" id="ARBA00022448"/>
    </source>
</evidence>
<keyword evidence="2" id="KW-0813">Transport</keyword>
<sequence>MKKILSILLCLLLTALFSGCGGNKTASDNAGNTEKNGEFKIVTSFYPIYIETINVTKGIDGVVVENMTKPQTGCLHDYQMTPADMKKLENADVFVANGAGMEAFLDDIINEQKQLYVIDSSANIPLLVDEHGENAHVWVSVSNSITQVQTIAEELSKADPQHAEQYHKNADEYIARLQQLKDEMHAVIDPLPQRKIVTFHEAFPYFAQEFNLEIVGVIEREPGTSPSPSELTDIINQVKDMPTKALFAEPQYSSTAAEAIANETGAKIYTLDPVVTGADDADAYIEAMQKNARTLQEALK</sequence>
<evidence type="ECO:0000256" key="4">
    <source>
        <dbReference type="SAM" id="SignalP"/>
    </source>
</evidence>
<protein>
    <submittedName>
        <fullName evidence="5">Metal ABC transporter substrate-binding protein</fullName>
    </submittedName>
</protein>
<reference evidence="5" key="1">
    <citation type="journal article" date="2021" name="PeerJ">
        <title>Extensive microbial diversity within the chicken gut microbiome revealed by metagenomics and culture.</title>
        <authorList>
            <person name="Gilroy R."/>
            <person name="Ravi A."/>
            <person name="Getino M."/>
            <person name="Pursley I."/>
            <person name="Horton D.L."/>
            <person name="Alikhan N.F."/>
            <person name="Baker D."/>
            <person name="Gharbi K."/>
            <person name="Hall N."/>
            <person name="Watson M."/>
            <person name="Adriaenssens E.M."/>
            <person name="Foster-Nyarko E."/>
            <person name="Jarju S."/>
            <person name="Secka A."/>
            <person name="Antonio M."/>
            <person name="Oren A."/>
            <person name="Chaudhuri R.R."/>
            <person name="La Ragione R."/>
            <person name="Hildebrand F."/>
            <person name="Pallen M.J."/>
        </authorList>
    </citation>
    <scope>NUCLEOTIDE SEQUENCE</scope>
    <source>
        <strain evidence="5">7318</strain>
    </source>
</reference>
<gene>
    <name evidence="5" type="ORF">K8V65_00365</name>
</gene>
<comment type="similarity">
    <text evidence="1">Belongs to the bacterial solute-binding protein 9 family.</text>
</comment>
<dbReference type="InterPro" id="IPR006127">
    <property type="entry name" value="ZnuA-like"/>
</dbReference>
<feature type="signal peptide" evidence="4">
    <location>
        <begin position="1"/>
        <end position="20"/>
    </location>
</feature>
<dbReference type="SUPFAM" id="SSF53807">
    <property type="entry name" value="Helical backbone' metal receptor"/>
    <property type="match status" value="1"/>
</dbReference>
<comment type="caution">
    <text evidence="5">The sequence shown here is derived from an EMBL/GenBank/DDBJ whole genome shotgun (WGS) entry which is preliminary data.</text>
</comment>
<keyword evidence="3 4" id="KW-0732">Signal</keyword>
<dbReference type="InterPro" id="IPR050492">
    <property type="entry name" value="Bact_metal-bind_prot9"/>
</dbReference>
<dbReference type="PANTHER" id="PTHR42953">
    <property type="entry name" value="HIGH-AFFINITY ZINC UPTAKE SYSTEM PROTEIN ZNUA-RELATED"/>
    <property type="match status" value="1"/>
</dbReference>
<dbReference type="PROSITE" id="PS51257">
    <property type="entry name" value="PROKAR_LIPOPROTEIN"/>
    <property type="match status" value="1"/>
</dbReference>
<evidence type="ECO:0000313" key="5">
    <source>
        <dbReference type="EMBL" id="HJF84106.1"/>
    </source>
</evidence>
<dbReference type="Gene3D" id="3.40.50.1980">
    <property type="entry name" value="Nitrogenase molybdenum iron protein domain"/>
    <property type="match status" value="2"/>
</dbReference>
<reference evidence="5" key="2">
    <citation type="submission" date="2021-09" db="EMBL/GenBank/DDBJ databases">
        <authorList>
            <person name="Gilroy R."/>
        </authorList>
    </citation>
    <scope>NUCLEOTIDE SEQUENCE</scope>
    <source>
        <strain evidence="5">7318</strain>
    </source>
</reference>
<dbReference type="PANTHER" id="PTHR42953:SF3">
    <property type="entry name" value="HIGH-AFFINITY ZINC UPTAKE SYSTEM PROTEIN ZNUA"/>
    <property type="match status" value="1"/>
</dbReference>
<dbReference type="EMBL" id="DYVR01000009">
    <property type="protein sequence ID" value="HJF84106.1"/>
    <property type="molecule type" value="Genomic_DNA"/>
</dbReference>
<feature type="chain" id="PRO_5038363125" evidence="4">
    <location>
        <begin position="21"/>
        <end position="300"/>
    </location>
</feature>
<proteinExistence type="inferred from homology"/>
<name>A0A921L8L0_9FIRM</name>
<evidence type="ECO:0000256" key="3">
    <source>
        <dbReference type="ARBA" id="ARBA00022729"/>
    </source>
</evidence>
<dbReference type="RefSeq" id="WP_303692039.1">
    <property type="nucleotide sequence ID" value="NZ_CAKMHU010000005.1"/>
</dbReference>
<organism evidence="5 6">
    <name type="scientific">Megamonas hypermegale</name>
    <dbReference type="NCBI Taxonomy" id="158847"/>
    <lineage>
        <taxon>Bacteria</taxon>
        <taxon>Bacillati</taxon>
        <taxon>Bacillota</taxon>
        <taxon>Negativicutes</taxon>
        <taxon>Selenomonadales</taxon>
        <taxon>Selenomonadaceae</taxon>
        <taxon>Megamonas</taxon>
    </lineage>
</organism>
<dbReference type="Proteomes" id="UP000780768">
    <property type="component" value="Unassembled WGS sequence"/>
</dbReference>
<dbReference type="Pfam" id="PF01297">
    <property type="entry name" value="ZnuA"/>
    <property type="match status" value="1"/>
</dbReference>
<dbReference type="AlphaFoldDB" id="A0A921L8L0"/>